<comment type="caution">
    <text evidence="1">The sequence shown here is derived from an EMBL/GenBank/DDBJ whole genome shotgun (WGS) entry which is preliminary data.</text>
</comment>
<evidence type="ECO:0000313" key="1">
    <source>
        <dbReference type="EMBL" id="RUQ87401.1"/>
    </source>
</evidence>
<sequence length="254" mass="26941">MPCGNDDGVVRSCTHPNGHPVTFSETLDSAEPRQPIARTWSCILFDLDGTITDSAPGIIHRLALTLEEMGAPVPTQAELLRWVGPPILDSFRDFAGFTPEQSLAALDVYRRLVAEVGPYNESAVYPGMAGLVERLHGLGIPLAVSSSKPESQVVPILEHFGLASFFTVICGASDDETRSAKADVVAEALRRLHELGVDTSRTVLVGDRIHDVEGAAAHGIPAIVVEWGYGSPAEAGDAMAVVHSTDQLASLLVG</sequence>
<dbReference type="InterPro" id="IPR023214">
    <property type="entry name" value="HAD_sf"/>
</dbReference>
<dbReference type="GO" id="GO:0016787">
    <property type="term" value="F:hydrolase activity"/>
    <property type="evidence" value="ECO:0007669"/>
    <property type="project" value="UniProtKB-KW"/>
</dbReference>
<protein>
    <submittedName>
        <fullName evidence="1">HAD family hydrolase</fullName>
    </submittedName>
</protein>
<dbReference type="InterPro" id="IPR036412">
    <property type="entry name" value="HAD-like_sf"/>
</dbReference>
<reference evidence="1 2" key="1">
    <citation type="submission" date="2018-12" db="EMBL/GenBank/DDBJ databases">
        <authorList>
            <person name="hu s."/>
            <person name="Xu Y."/>
            <person name="Xu B."/>
            <person name="Li F."/>
        </authorList>
    </citation>
    <scope>NUCLEOTIDE SEQUENCE [LARGE SCALE GENOMIC DNA]</scope>
    <source>
        <strain evidence="1 2">KSW2-17</strain>
    </source>
</reference>
<dbReference type="Gene3D" id="3.40.50.1000">
    <property type="entry name" value="HAD superfamily/HAD-like"/>
    <property type="match status" value="1"/>
</dbReference>
<proteinExistence type="predicted"/>
<name>A0ABY0CBG5_9MICO</name>
<evidence type="ECO:0000313" key="2">
    <source>
        <dbReference type="Proteomes" id="UP000268291"/>
    </source>
</evidence>
<accession>A0ABY0CBG5</accession>
<dbReference type="PANTHER" id="PTHR43434">
    <property type="entry name" value="PHOSPHOGLYCOLATE PHOSPHATASE"/>
    <property type="match status" value="1"/>
</dbReference>
<keyword evidence="1" id="KW-0378">Hydrolase</keyword>
<organism evidence="1 2">
    <name type="scientific">Labedella gwakjiensis</name>
    <dbReference type="NCBI Taxonomy" id="390269"/>
    <lineage>
        <taxon>Bacteria</taxon>
        <taxon>Bacillati</taxon>
        <taxon>Actinomycetota</taxon>
        <taxon>Actinomycetes</taxon>
        <taxon>Micrococcales</taxon>
        <taxon>Microbacteriaceae</taxon>
        <taxon>Labedella</taxon>
    </lineage>
</organism>
<dbReference type="Proteomes" id="UP000268291">
    <property type="component" value="Unassembled WGS sequence"/>
</dbReference>
<dbReference type="PANTHER" id="PTHR43434:SF20">
    <property type="entry name" value="5'-NUCLEOTIDASE"/>
    <property type="match status" value="1"/>
</dbReference>
<dbReference type="InterPro" id="IPR050155">
    <property type="entry name" value="HAD-like_hydrolase_sf"/>
</dbReference>
<keyword evidence="2" id="KW-1185">Reference proteome</keyword>
<dbReference type="Gene3D" id="1.10.150.240">
    <property type="entry name" value="Putative phosphatase, domain 2"/>
    <property type="match status" value="1"/>
</dbReference>
<dbReference type="SUPFAM" id="SSF56784">
    <property type="entry name" value="HAD-like"/>
    <property type="match status" value="1"/>
</dbReference>
<dbReference type="EMBL" id="RZGY01000001">
    <property type="protein sequence ID" value="RUQ87401.1"/>
    <property type="molecule type" value="Genomic_DNA"/>
</dbReference>
<gene>
    <name evidence="1" type="ORF">ELQ93_10950</name>
</gene>
<dbReference type="InterPro" id="IPR041492">
    <property type="entry name" value="HAD_2"/>
</dbReference>
<dbReference type="InterPro" id="IPR023198">
    <property type="entry name" value="PGP-like_dom2"/>
</dbReference>
<dbReference type="Pfam" id="PF13419">
    <property type="entry name" value="HAD_2"/>
    <property type="match status" value="1"/>
</dbReference>